<dbReference type="Pfam" id="PF12686">
    <property type="entry name" value="DUF3800"/>
    <property type="match status" value="1"/>
</dbReference>
<reference evidence="1" key="1">
    <citation type="submission" date="2012-09" db="EMBL/GenBank/DDBJ databases">
        <authorList>
            <person name="Harkins D.M."/>
            <person name="Durkin A.S."/>
            <person name="Brinkac L.M."/>
            <person name="Selengut J.D."/>
            <person name="Sanka R."/>
            <person name="DePew J."/>
            <person name="Purushe J."/>
            <person name="Picardeau M."/>
            <person name="Werts C."/>
            <person name="Goarant C."/>
            <person name="Vinetz J.M."/>
            <person name="Sutton G.G."/>
            <person name="Nelson W.C."/>
            <person name="Fouts D.E."/>
        </authorList>
    </citation>
    <scope>NUCLEOTIDE SEQUENCE [LARGE SCALE GENOMIC DNA]</scope>
    <source>
        <strain evidence="1">200801926</strain>
    </source>
</reference>
<comment type="caution">
    <text evidence="1">The sequence shown here is derived from an EMBL/GenBank/DDBJ whole genome shotgun (WGS) entry which is preliminary data.</text>
</comment>
<proteinExistence type="predicted"/>
<gene>
    <name evidence="1" type="ORF">LEP1GSC128_1583</name>
</gene>
<organism evidence="1 2">
    <name type="scientific">Leptospira borgpetersenii str. 200801926</name>
    <dbReference type="NCBI Taxonomy" id="1193009"/>
    <lineage>
        <taxon>Bacteria</taxon>
        <taxon>Pseudomonadati</taxon>
        <taxon>Spirochaetota</taxon>
        <taxon>Spirochaetia</taxon>
        <taxon>Leptospirales</taxon>
        <taxon>Leptospiraceae</taxon>
        <taxon>Leptospira</taxon>
    </lineage>
</organism>
<name>A0ABP2S6J3_LEPBO</name>
<protein>
    <submittedName>
        <fullName evidence="1">PF12686 domain protein</fullName>
    </submittedName>
</protein>
<sequence length="47" mass="5470">MLSSKNEPLIQLADIIAGLIKNKAKNKFDFIRYVIDRAVKIEYFPPF</sequence>
<dbReference type="InterPro" id="IPR024524">
    <property type="entry name" value="DUF3800"/>
</dbReference>
<evidence type="ECO:0000313" key="1">
    <source>
        <dbReference type="EMBL" id="EKP14783.1"/>
    </source>
</evidence>
<dbReference type="EMBL" id="AKWJ02000017">
    <property type="protein sequence ID" value="EKP14783.1"/>
    <property type="molecule type" value="Genomic_DNA"/>
</dbReference>
<keyword evidence="2" id="KW-1185">Reference proteome</keyword>
<dbReference type="Proteomes" id="UP000002837">
    <property type="component" value="Unassembled WGS sequence"/>
</dbReference>
<accession>A0ABP2S6J3</accession>
<evidence type="ECO:0000313" key="2">
    <source>
        <dbReference type="Proteomes" id="UP000002837"/>
    </source>
</evidence>